<accession>A0ACC2I4K6</accession>
<sequence length="123" mass="13518">MARSSSSGDDNVFGSLLKKEAGSIEQRATPGRTHPHENESEQQVAQLLSHNQTLPVTLSSINIHGAKNTRRSFLDPLLQPLVEDSRNVNYTLGDLLNEVGGSIAKLQKFGIAKMPRLSRKHAY</sequence>
<evidence type="ECO:0000313" key="2">
    <source>
        <dbReference type="Proteomes" id="UP001153334"/>
    </source>
</evidence>
<keyword evidence="2" id="KW-1185">Reference proteome</keyword>
<proteinExistence type="predicted"/>
<reference evidence="1" key="1">
    <citation type="submission" date="2022-11" db="EMBL/GenBank/DDBJ databases">
        <title>Genome Sequence of Nemania bipapillata.</title>
        <authorList>
            <person name="Buettner E."/>
        </authorList>
    </citation>
    <scope>NUCLEOTIDE SEQUENCE</scope>
    <source>
        <strain evidence="1">CP14</strain>
    </source>
</reference>
<protein>
    <submittedName>
        <fullName evidence="1">Uncharacterized protein</fullName>
    </submittedName>
</protein>
<organism evidence="1 2">
    <name type="scientific">Nemania bipapillata</name>
    <dbReference type="NCBI Taxonomy" id="110536"/>
    <lineage>
        <taxon>Eukaryota</taxon>
        <taxon>Fungi</taxon>
        <taxon>Dikarya</taxon>
        <taxon>Ascomycota</taxon>
        <taxon>Pezizomycotina</taxon>
        <taxon>Sordariomycetes</taxon>
        <taxon>Xylariomycetidae</taxon>
        <taxon>Xylariales</taxon>
        <taxon>Xylariaceae</taxon>
        <taxon>Nemania</taxon>
    </lineage>
</organism>
<dbReference type="EMBL" id="JAPESX010001969">
    <property type="protein sequence ID" value="KAJ8110186.1"/>
    <property type="molecule type" value="Genomic_DNA"/>
</dbReference>
<name>A0ACC2I4K6_9PEZI</name>
<comment type="caution">
    <text evidence="1">The sequence shown here is derived from an EMBL/GenBank/DDBJ whole genome shotgun (WGS) entry which is preliminary data.</text>
</comment>
<gene>
    <name evidence="1" type="ORF">ONZ43_g5940</name>
</gene>
<evidence type="ECO:0000313" key="1">
    <source>
        <dbReference type="EMBL" id="KAJ8110186.1"/>
    </source>
</evidence>
<dbReference type="Proteomes" id="UP001153334">
    <property type="component" value="Unassembled WGS sequence"/>
</dbReference>